<gene>
    <name evidence="1" type="ORF">HMA55_10645</name>
</gene>
<dbReference type="RefSeq" id="WP_181193020.1">
    <property type="nucleotide sequence ID" value="NZ_JABFED010000009.1"/>
</dbReference>
<proteinExistence type="predicted"/>
<comment type="caution">
    <text evidence="1">The sequence shown here is derived from an EMBL/GenBank/DDBJ whole genome shotgun (WGS) entry which is preliminary data.</text>
</comment>
<dbReference type="EMBL" id="JABFED010000009">
    <property type="protein sequence ID" value="MBA1838334.1"/>
    <property type="molecule type" value="Genomic_DNA"/>
</dbReference>
<sequence>MINLDKPTTRPPITDLIPVAVISPDDAVTAEWLEGFIRDLRADAELTHLPHEGGTVASREK</sequence>
<reference evidence="1 2" key="1">
    <citation type="submission" date="2020-05" db="EMBL/GenBank/DDBJ databases">
        <title>Descriptions of Corynebacterium xxxx sp. nov., Corynebacterium yyyy sp. nov. and Corynebacterium zzzz sp. nov.</title>
        <authorList>
            <person name="Zhang G."/>
        </authorList>
    </citation>
    <scope>NUCLEOTIDE SEQUENCE [LARGE SCALE GENOMIC DNA]</scope>
    <source>
        <strain evidence="2">zg-913</strain>
    </source>
</reference>
<evidence type="ECO:0000313" key="1">
    <source>
        <dbReference type="EMBL" id="MBA1838334.1"/>
    </source>
</evidence>
<dbReference type="AlphaFoldDB" id="A0A7H0KBB1"/>
<protein>
    <submittedName>
        <fullName evidence="1">Uncharacterized protein</fullName>
    </submittedName>
</protein>
<keyword evidence="2" id="KW-1185">Reference proteome</keyword>
<evidence type="ECO:0000313" key="2">
    <source>
        <dbReference type="Proteomes" id="UP000577408"/>
    </source>
</evidence>
<name>A0A7H0KBB1_9CORY</name>
<accession>A0A7H0KBB1</accession>
<dbReference type="Proteomes" id="UP000577408">
    <property type="component" value="Unassembled WGS sequence"/>
</dbReference>
<organism evidence="1 2">
    <name type="scientific">Corynebacterium wankanglinii</name>
    <dbReference type="NCBI Taxonomy" id="2735136"/>
    <lineage>
        <taxon>Bacteria</taxon>
        <taxon>Bacillati</taxon>
        <taxon>Actinomycetota</taxon>
        <taxon>Actinomycetes</taxon>
        <taxon>Mycobacteriales</taxon>
        <taxon>Corynebacteriaceae</taxon>
        <taxon>Corynebacterium</taxon>
    </lineage>
</organism>